<dbReference type="InterPro" id="IPR037401">
    <property type="entry name" value="SnoaL-like"/>
</dbReference>
<dbReference type="AlphaFoldDB" id="A0A066UFT8"/>
<evidence type="ECO:0000259" key="1">
    <source>
        <dbReference type="Pfam" id="PF12680"/>
    </source>
</evidence>
<feature type="domain" description="SnoaL-like" evidence="1">
    <location>
        <begin position="10"/>
        <end position="102"/>
    </location>
</feature>
<dbReference type="Proteomes" id="UP000027219">
    <property type="component" value="Unassembled WGS sequence"/>
</dbReference>
<dbReference type="Pfam" id="PF12680">
    <property type="entry name" value="SnoaL_2"/>
    <property type="match status" value="1"/>
</dbReference>
<reference evidence="2 3" key="1">
    <citation type="submission" date="2014-02" db="EMBL/GenBank/DDBJ databases">
        <title>Vibrio fortis Dalian14 Genome Sequencing.</title>
        <authorList>
            <person name="Wang Y."/>
            <person name="Song L."/>
            <person name="Liu G."/>
            <person name="Ding J."/>
        </authorList>
    </citation>
    <scope>NUCLEOTIDE SEQUENCE [LARGE SCALE GENOMIC DNA]</scope>
    <source>
        <strain evidence="2 3">Dalian14</strain>
    </source>
</reference>
<dbReference type="RefSeq" id="WP_032553495.1">
    <property type="nucleotide sequence ID" value="NZ_JFFR01000033.1"/>
</dbReference>
<organism evidence="2 3">
    <name type="scientific">Vibrio fortis</name>
    <dbReference type="NCBI Taxonomy" id="212667"/>
    <lineage>
        <taxon>Bacteria</taxon>
        <taxon>Pseudomonadati</taxon>
        <taxon>Pseudomonadota</taxon>
        <taxon>Gammaproteobacteria</taxon>
        <taxon>Vibrionales</taxon>
        <taxon>Vibrionaceae</taxon>
        <taxon>Vibrio</taxon>
    </lineage>
</organism>
<dbReference type="InterPro" id="IPR032710">
    <property type="entry name" value="NTF2-like_dom_sf"/>
</dbReference>
<dbReference type="Gene3D" id="3.10.450.50">
    <property type="match status" value="1"/>
</dbReference>
<name>A0A066UFT8_9VIBR</name>
<comment type="caution">
    <text evidence="2">The sequence shown here is derived from an EMBL/GenBank/DDBJ whole genome shotgun (WGS) entry which is preliminary data.</text>
</comment>
<dbReference type="OrthoDB" id="117872at2"/>
<dbReference type="SUPFAM" id="SSF54427">
    <property type="entry name" value="NTF2-like"/>
    <property type="match status" value="1"/>
</dbReference>
<keyword evidence="3" id="KW-1185">Reference proteome</keyword>
<gene>
    <name evidence="2" type="ORF">VFDL14_10275</name>
</gene>
<protein>
    <submittedName>
        <fullName evidence="2">Polyketide cyclase</fullName>
    </submittedName>
</protein>
<evidence type="ECO:0000313" key="2">
    <source>
        <dbReference type="EMBL" id="KDN26271.1"/>
    </source>
</evidence>
<dbReference type="EMBL" id="JFFR01000033">
    <property type="protein sequence ID" value="KDN26271.1"/>
    <property type="molecule type" value="Genomic_DNA"/>
</dbReference>
<proteinExistence type="predicted"/>
<accession>A0A066UFT8</accession>
<sequence length="128" mass="14647">MNAKEVVFSFWKAMKSNDFAKASEFLSEDFEGYWPQSGELTLGRDNFVAINSCYPAHGEWQFEVHSIVVEQNTVVTDVSITDGVQKARAVTFHTVESGLITHQKEFWPDPMEAQGWRSQWVKIVSDEK</sequence>
<dbReference type="STRING" id="212667.VFDL14_10275"/>
<evidence type="ECO:0000313" key="3">
    <source>
        <dbReference type="Proteomes" id="UP000027219"/>
    </source>
</evidence>